<evidence type="ECO:0000256" key="1">
    <source>
        <dbReference type="SAM" id="MobiDB-lite"/>
    </source>
</evidence>
<dbReference type="InterPro" id="IPR021728">
    <property type="entry name" value="DUF3300"/>
</dbReference>
<accession>A0ABV7HP34</accession>
<proteinExistence type="predicted"/>
<feature type="region of interest" description="Disordered" evidence="1">
    <location>
        <begin position="270"/>
        <end position="429"/>
    </location>
</feature>
<dbReference type="PROSITE" id="PS51257">
    <property type="entry name" value="PROKAR_LIPOPROTEIN"/>
    <property type="match status" value="1"/>
</dbReference>
<feature type="chain" id="PRO_5045573130" evidence="2">
    <location>
        <begin position="26"/>
        <end position="429"/>
    </location>
</feature>
<feature type="compositionally biased region" description="Polar residues" evidence="1">
    <location>
        <begin position="354"/>
        <end position="385"/>
    </location>
</feature>
<keyword evidence="2" id="KW-0732">Signal</keyword>
<feature type="signal peptide" evidence="2">
    <location>
        <begin position="1"/>
        <end position="25"/>
    </location>
</feature>
<name>A0ABV7HP34_9GAMM</name>
<sequence length="429" mass="49262">MKPIKTTLQRALAGVLLLFSSLACAENTFSDEKLQQLLAPIALYPDTVLTHVLIATTYPLEIVQADRWAKQHQGLTGEEAINRADNEPWDPSVKALLAFPDLLDRLSEDLLWSQELGEAFLADEERTLEAVQVLRQQAWDNGSLQEMEHQTVVREEKQIVIQPVQREVVYVPYYDTRTVYGSWRWSAYPPVYWPHPPRYRSGFYWGVSAPVGDWFYFSGFYWPSRTVVINVNRPYYYGSHRRYGYHREYTHHWRHDHTHRRNVRYRQAWQGARPVQPERGRAISDRQREQVTRQLRHHSSRLNAVGGGNVTRAPHNATRNVQPRAESQAPRRQPTVRNNNGAVRSGTERVTPRAQYQQPNHSVRTQQSPRATPSTIKRSPTTSRPAYSGSPRTIERRAAPSHNAGGNRAATLRRAPSNGGASRGGRIRD</sequence>
<feature type="compositionally biased region" description="Basic and acidic residues" evidence="1">
    <location>
        <begin position="276"/>
        <end position="291"/>
    </location>
</feature>
<dbReference type="Pfam" id="PF11737">
    <property type="entry name" value="DUF3300"/>
    <property type="match status" value="1"/>
</dbReference>
<dbReference type="EMBL" id="JBHRTL010000004">
    <property type="protein sequence ID" value="MFC3154479.1"/>
    <property type="molecule type" value="Genomic_DNA"/>
</dbReference>
<keyword evidence="4" id="KW-1185">Reference proteome</keyword>
<dbReference type="PANTHER" id="PTHR40269">
    <property type="entry name" value="OUTER MEMBRANE PROTEIN-RELATED"/>
    <property type="match status" value="1"/>
</dbReference>
<dbReference type="RefSeq" id="WP_339616744.1">
    <property type="nucleotide sequence ID" value="NZ_AP031500.1"/>
</dbReference>
<organism evidence="3 4">
    <name type="scientific">Gilvimarinus japonicus</name>
    <dbReference type="NCBI Taxonomy" id="1796469"/>
    <lineage>
        <taxon>Bacteria</taxon>
        <taxon>Pseudomonadati</taxon>
        <taxon>Pseudomonadota</taxon>
        <taxon>Gammaproteobacteria</taxon>
        <taxon>Cellvibrionales</taxon>
        <taxon>Cellvibrionaceae</taxon>
        <taxon>Gilvimarinus</taxon>
    </lineage>
</organism>
<dbReference type="Proteomes" id="UP001595548">
    <property type="component" value="Unassembled WGS sequence"/>
</dbReference>
<comment type="caution">
    <text evidence="3">The sequence shown here is derived from an EMBL/GenBank/DDBJ whole genome shotgun (WGS) entry which is preliminary data.</text>
</comment>
<reference evidence="4" key="1">
    <citation type="journal article" date="2019" name="Int. J. Syst. Evol. Microbiol.">
        <title>The Global Catalogue of Microorganisms (GCM) 10K type strain sequencing project: providing services to taxonomists for standard genome sequencing and annotation.</title>
        <authorList>
            <consortium name="The Broad Institute Genomics Platform"/>
            <consortium name="The Broad Institute Genome Sequencing Center for Infectious Disease"/>
            <person name="Wu L."/>
            <person name="Ma J."/>
        </authorList>
    </citation>
    <scope>NUCLEOTIDE SEQUENCE [LARGE SCALE GENOMIC DNA]</scope>
    <source>
        <strain evidence="4">KCTC 52141</strain>
    </source>
</reference>
<evidence type="ECO:0000313" key="4">
    <source>
        <dbReference type="Proteomes" id="UP001595548"/>
    </source>
</evidence>
<dbReference type="PANTHER" id="PTHR40269:SF1">
    <property type="entry name" value="OUTER MEMBRANE PROTEIN"/>
    <property type="match status" value="1"/>
</dbReference>
<evidence type="ECO:0000313" key="3">
    <source>
        <dbReference type="EMBL" id="MFC3154479.1"/>
    </source>
</evidence>
<gene>
    <name evidence="3" type="ORF">ACFOEB_04625</name>
</gene>
<protein>
    <submittedName>
        <fullName evidence="3">DUF3300 domain-containing protein</fullName>
    </submittedName>
</protein>
<evidence type="ECO:0000256" key="2">
    <source>
        <dbReference type="SAM" id="SignalP"/>
    </source>
</evidence>